<dbReference type="GO" id="GO:0120010">
    <property type="term" value="P:intermembrane phospholipid transfer"/>
    <property type="evidence" value="ECO:0007669"/>
    <property type="project" value="TreeGrafter"/>
</dbReference>
<feature type="chain" id="PRO_5037332888" evidence="3">
    <location>
        <begin position="17"/>
        <end position="261"/>
    </location>
</feature>
<comment type="caution">
    <text evidence="4">The sequence shown here is derived from an EMBL/GenBank/DDBJ whole genome shotgun (WGS) entry which is preliminary data.</text>
</comment>
<evidence type="ECO:0000256" key="3">
    <source>
        <dbReference type="SAM" id="SignalP"/>
    </source>
</evidence>
<dbReference type="Pfam" id="PF04333">
    <property type="entry name" value="MlaA"/>
    <property type="match status" value="1"/>
</dbReference>
<dbReference type="PROSITE" id="PS51257">
    <property type="entry name" value="PROKAR_LIPOPROTEIN"/>
    <property type="match status" value="1"/>
</dbReference>
<dbReference type="GO" id="GO:0016020">
    <property type="term" value="C:membrane"/>
    <property type="evidence" value="ECO:0007669"/>
    <property type="project" value="InterPro"/>
</dbReference>
<evidence type="ECO:0000256" key="1">
    <source>
        <dbReference type="ARBA" id="ARBA00010634"/>
    </source>
</evidence>
<keyword evidence="5" id="KW-1185">Reference proteome</keyword>
<reference evidence="4" key="2">
    <citation type="submission" date="2020-09" db="EMBL/GenBank/DDBJ databases">
        <authorList>
            <person name="Sun Q."/>
            <person name="Kim S."/>
        </authorList>
    </citation>
    <scope>NUCLEOTIDE SEQUENCE</scope>
    <source>
        <strain evidence="4">KCTC 42731</strain>
    </source>
</reference>
<protein>
    <submittedName>
        <fullName evidence="4">ABC transporter</fullName>
    </submittedName>
</protein>
<feature type="signal peptide" evidence="3">
    <location>
        <begin position="1"/>
        <end position="16"/>
    </location>
</feature>
<proteinExistence type="inferred from homology"/>
<evidence type="ECO:0000313" key="5">
    <source>
        <dbReference type="Proteomes" id="UP000623842"/>
    </source>
</evidence>
<sequence length="261" mass="29600">MSYSMFKNLTNKVLFAAVFATLVGCSATPSTQNDTSISDPKDPLEAINRPLWTFNWEYADKYVLKPASEVYVDNVNEDLRGGLYNMALNLNEPSTVINNLLQGKFTDAAKSTGRFVLNSTIGMLGFFDPASDFGWGRKQEEFGEVLGSYGVGDGPYLMLPGMGPSSVREEVGDFVDRYYWPLAIIDFWPNLVRIGIIALEGRHQLKDQEQLLENSTDTYEFVKNAYFQNMRFRVYDGNPPIEMTEEDEDFEAFMEELDDIE</sequence>
<evidence type="ECO:0000256" key="2">
    <source>
        <dbReference type="ARBA" id="ARBA00022729"/>
    </source>
</evidence>
<keyword evidence="2 3" id="KW-0732">Signal</keyword>
<name>A0A919BD77_9GAMM</name>
<dbReference type="InterPro" id="IPR007428">
    <property type="entry name" value="MlaA"/>
</dbReference>
<evidence type="ECO:0000313" key="4">
    <source>
        <dbReference type="EMBL" id="GHF80789.1"/>
    </source>
</evidence>
<dbReference type="EMBL" id="BNCK01000001">
    <property type="protein sequence ID" value="GHF80789.1"/>
    <property type="molecule type" value="Genomic_DNA"/>
</dbReference>
<gene>
    <name evidence="4" type="primary">mlaA</name>
    <name evidence="4" type="ORF">GCM10017161_05130</name>
</gene>
<dbReference type="Proteomes" id="UP000623842">
    <property type="component" value="Unassembled WGS sequence"/>
</dbReference>
<dbReference type="AlphaFoldDB" id="A0A919BD77"/>
<dbReference type="PRINTS" id="PR01805">
    <property type="entry name" value="VACJLIPOPROT"/>
</dbReference>
<reference evidence="4" key="1">
    <citation type="journal article" date="2014" name="Int. J. Syst. Evol. Microbiol.">
        <title>Complete genome sequence of Corynebacterium casei LMG S-19264T (=DSM 44701T), isolated from a smear-ripened cheese.</title>
        <authorList>
            <consortium name="US DOE Joint Genome Institute (JGI-PGF)"/>
            <person name="Walter F."/>
            <person name="Albersmeier A."/>
            <person name="Kalinowski J."/>
            <person name="Ruckert C."/>
        </authorList>
    </citation>
    <scope>NUCLEOTIDE SEQUENCE</scope>
    <source>
        <strain evidence="4">KCTC 42731</strain>
    </source>
</reference>
<dbReference type="RefSeq" id="WP_229854492.1">
    <property type="nucleotide sequence ID" value="NZ_BNCK01000001.1"/>
</dbReference>
<dbReference type="PANTHER" id="PTHR30035">
    <property type="entry name" value="LIPOPROTEIN VACJ-RELATED"/>
    <property type="match status" value="1"/>
</dbReference>
<organism evidence="4 5">
    <name type="scientific">Thalassotalea marina</name>
    <dbReference type="NCBI Taxonomy" id="1673741"/>
    <lineage>
        <taxon>Bacteria</taxon>
        <taxon>Pseudomonadati</taxon>
        <taxon>Pseudomonadota</taxon>
        <taxon>Gammaproteobacteria</taxon>
        <taxon>Alteromonadales</taxon>
        <taxon>Colwelliaceae</taxon>
        <taxon>Thalassotalea</taxon>
    </lineage>
</organism>
<dbReference type="PANTHER" id="PTHR30035:SF3">
    <property type="entry name" value="INTERMEMBRANE PHOSPHOLIPID TRANSPORT SYSTEM LIPOPROTEIN MLAA"/>
    <property type="match status" value="1"/>
</dbReference>
<accession>A0A919BD77</accession>
<comment type="similarity">
    <text evidence="1">Belongs to the MlaA family.</text>
</comment>